<dbReference type="Proteomes" id="UP001178461">
    <property type="component" value="Chromosome 11"/>
</dbReference>
<gene>
    <name evidence="1" type="ORF">PODLI_1B024116</name>
</gene>
<name>A0AA35L1I4_9SAUR</name>
<organism evidence="1 2">
    <name type="scientific">Podarcis lilfordi</name>
    <name type="common">Lilford's wall lizard</name>
    <dbReference type="NCBI Taxonomy" id="74358"/>
    <lineage>
        <taxon>Eukaryota</taxon>
        <taxon>Metazoa</taxon>
        <taxon>Chordata</taxon>
        <taxon>Craniata</taxon>
        <taxon>Vertebrata</taxon>
        <taxon>Euteleostomi</taxon>
        <taxon>Lepidosauria</taxon>
        <taxon>Squamata</taxon>
        <taxon>Bifurcata</taxon>
        <taxon>Unidentata</taxon>
        <taxon>Episquamata</taxon>
        <taxon>Laterata</taxon>
        <taxon>Lacertibaenia</taxon>
        <taxon>Lacertidae</taxon>
        <taxon>Podarcis</taxon>
    </lineage>
</organism>
<proteinExistence type="predicted"/>
<dbReference type="AlphaFoldDB" id="A0AA35L1I4"/>
<keyword evidence="2" id="KW-1185">Reference proteome</keyword>
<dbReference type="EMBL" id="OX395136">
    <property type="protein sequence ID" value="CAI5787527.1"/>
    <property type="molecule type" value="Genomic_DNA"/>
</dbReference>
<protein>
    <submittedName>
        <fullName evidence="1">Uncharacterized protein</fullName>
    </submittedName>
</protein>
<accession>A0AA35L1I4</accession>
<sequence>MSALQLECCAALYNQTLKLELLCLLGFPPIRWQERCLIISNLGLNILWNGLQRILMDFLQQ</sequence>
<evidence type="ECO:0000313" key="2">
    <source>
        <dbReference type="Proteomes" id="UP001178461"/>
    </source>
</evidence>
<evidence type="ECO:0000313" key="1">
    <source>
        <dbReference type="EMBL" id="CAI5787527.1"/>
    </source>
</evidence>
<reference evidence="1" key="1">
    <citation type="submission" date="2022-12" db="EMBL/GenBank/DDBJ databases">
        <authorList>
            <person name="Alioto T."/>
            <person name="Alioto T."/>
            <person name="Gomez Garrido J."/>
        </authorList>
    </citation>
    <scope>NUCLEOTIDE SEQUENCE</scope>
</reference>